<keyword evidence="2" id="KW-1185">Reference proteome</keyword>
<dbReference type="Proteomes" id="UP001145742">
    <property type="component" value="Unassembled WGS sequence"/>
</dbReference>
<protein>
    <submittedName>
        <fullName evidence="1">Uncharacterized protein</fullName>
    </submittedName>
</protein>
<evidence type="ECO:0000313" key="2">
    <source>
        <dbReference type="Proteomes" id="UP001145742"/>
    </source>
</evidence>
<organism evidence="1 2">
    <name type="scientific">Willisornis vidua</name>
    <name type="common">Xingu scale-backed antbird</name>
    <dbReference type="NCBI Taxonomy" id="1566151"/>
    <lineage>
        <taxon>Eukaryota</taxon>
        <taxon>Metazoa</taxon>
        <taxon>Chordata</taxon>
        <taxon>Craniata</taxon>
        <taxon>Vertebrata</taxon>
        <taxon>Euteleostomi</taxon>
        <taxon>Archelosauria</taxon>
        <taxon>Archosauria</taxon>
        <taxon>Dinosauria</taxon>
        <taxon>Saurischia</taxon>
        <taxon>Theropoda</taxon>
        <taxon>Coelurosauria</taxon>
        <taxon>Aves</taxon>
        <taxon>Neognathae</taxon>
        <taxon>Neoaves</taxon>
        <taxon>Telluraves</taxon>
        <taxon>Australaves</taxon>
        <taxon>Passeriformes</taxon>
        <taxon>Thamnophilidae</taxon>
        <taxon>Willisornis</taxon>
    </lineage>
</organism>
<name>A0ABQ9D0M0_9PASS</name>
<sequence length="270" mass="30175">MLAQDSFPGFRILTHSGIEVTKDYDLIICRNLLGEAVQVLRELANVVAKPLSIIFEESSQSNKVPGDWKSKTLLPFVKSGQKKIQKTTKGEPNLCAWKVHEADPASPKFQVLHLGQGSPRQEYRLGEVIESSPADEDLGALVNEELDTSQQCVLAEPETQPYPELYQKQCGQQAEGGDSPPLTCPCGTHMECCIQFWGPQHRTDRPIEVGPEQATKMIRGPKHLSCEEGLRDLELFSLEKKILRGGLRASFEYLKRGLQKGRRVTSYMGR</sequence>
<comment type="caution">
    <text evidence="1">The sequence shown here is derived from an EMBL/GenBank/DDBJ whole genome shotgun (WGS) entry which is preliminary data.</text>
</comment>
<accession>A0ABQ9D0M0</accession>
<reference evidence="1" key="1">
    <citation type="submission" date="2019-10" db="EMBL/GenBank/DDBJ databases">
        <authorList>
            <person name="Soares A.E.R."/>
            <person name="Aleixo A."/>
            <person name="Schneider P."/>
            <person name="Miyaki C.Y."/>
            <person name="Schneider M.P."/>
            <person name="Mello C."/>
            <person name="Vasconcelos A.T.R."/>
        </authorList>
    </citation>
    <scope>NUCLEOTIDE SEQUENCE</scope>
    <source>
        <tissue evidence="1">Muscle</tissue>
    </source>
</reference>
<evidence type="ECO:0000313" key="1">
    <source>
        <dbReference type="EMBL" id="KAJ7409606.1"/>
    </source>
</evidence>
<gene>
    <name evidence="1" type="ORF">WISP_113563</name>
</gene>
<dbReference type="EMBL" id="WHWB01034462">
    <property type="protein sequence ID" value="KAJ7409606.1"/>
    <property type="molecule type" value="Genomic_DNA"/>
</dbReference>
<proteinExistence type="predicted"/>